<gene>
    <name evidence="8" type="ORF">Cvel_15307</name>
</gene>
<evidence type="ECO:0000256" key="1">
    <source>
        <dbReference type="ARBA" id="ARBA00022723"/>
    </source>
</evidence>
<evidence type="ECO:0000259" key="7">
    <source>
        <dbReference type="PROSITE" id="PS50089"/>
    </source>
</evidence>
<evidence type="ECO:0000256" key="5">
    <source>
        <dbReference type="SAM" id="MobiDB-lite"/>
    </source>
</evidence>
<dbReference type="AlphaFoldDB" id="A0A0G4F6F4"/>
<feature type="compositionally biased region" description="Low complexity" evidence="5">
    <location>
        <begin position="540"/>
        <end position="552"/>
    </location>
</feature>
<dbReference type="PROSITE" id="PS00518">
    <property type="entry name" value="ZF_RING_1"/>
    <property type="match status" value="1"/>
</dbReference>
<feature type="compositionally biased region" description="Basic and acidic residues" evidence="5">
    <location>
        <begin position="192"/>
        <end position="228"/>
    </location>
</feature>
<protein>
    <recommendedName>
        <fullName evidence="9">RING-type domain-containing protein</fullName>
    </recommendedName>
</protein>
<feature type="domain" description="RING-type" evidence="7">
    <location>
        <begin position="688"/>
        <end position="730"/>
    </location>
</feature>
<proteinExistence type="predicted"/>
<dbReference type="InterPro" id="IPR011011">
    <property type="entry name" value="Znf_FYVE_PHD"/>
</dbReference>
<dbReference type="SMART" id="SM00249">
    <property type="entry name" value="PHD"/>
    <property type="match status" value="1"/>
</dbReference>
<dbReference type="GO" id="GO:0008270">
    <property type="term" value="F:zinc ion binding"/>
    <property type="evidence" value="ECO:0007669"/>
    <property type="project" value="UniProtKB-KW"/>
</dbReference>
<evidence type="ECO:0000256" key="4">
    <source>
        <dbReference type="PROSITE-ProRule" id="PRU00175"/>
    </source>
</evidence>
<dbReference type="EMBL" id="CDMZ01000138">
    <property type="protein sequence ID" value="CEM07701.1"/>
    <property type="molecule type" value="Genomic_DNA"/>
</dbReference>
<feature type="region of interest" description="Disordered" evidence="5">
    <location>
        <begin position="897"/>
        <end position="989"/>
    </location>
</feature>
<keyword evidence="3" id="KW-0862">Zinc</keyword>
<feature type="compositionally biased region" description="Basic and acidic residues" evidence="5">
    <location>
        <begin position="610"/>
        <end position="635"/>
    </location>
</feature>
<organism evidence="8">
    <name type="scientific">Chromera velia CCMP2878</name>
    <dbReference type="NCBI Taxonomy" id="1169474"/>
    <lineage>
        <taxon>Eukaryota</taxon>
        <taxon>Sar</taxon>
        <taxon>Alveolata</taxon>
        <taxon>Colpodellida</taxon>
        <taxon>Chromeraceae</taxon>
        <taxon>Chromera</taxon>
    </lineage>
</organism>
<evidence type="ECO:0000256" key="2">
    <source>
        <dbReference type="ARBA" id="ARBA00022771"/>
    </source>
</evidence>
<feature type="region of interest" description="Disordered" evidence="5">
    <location>
        <begin position="519"/>
        <end position="635"/>
    </location>
</feature>
<reference evidence="8" key="1">
    <citation type="submission" date="2014-11" db="EMBL/GenBank/DDBJ databases">
        <authorList>
            <person name="Otto D Thomas"/>
            <person name="Naeem Raeece"/>
        </authorList>
    </citation>
    <scope>NUCLEOTIDE SEQUENCE</scope>
</reference>
<dbReference type="SMART" id="SM00184">
    <property type="entry name" value="RING"/>
    <property type="match status" value="1"/>
</dbReference>
<dbReference type="PANTHER" id="PTHR12618">
    <property type="entry name" value="PHD AND RING FINGER DOMAIN-CONTAINING PROTEIN 1"/>
    <property type="match status" value="1"/>
</dbReference>
<feature type="compositionally biased region" description="Basic and acidic residues" evidence="5">
    <location>
        <begin position="315"/>
        <end position="325"/>
    </location>
</feature>
<keyword evidence="2 4" id="KW-0863">Zinc-finger</keyword>
<evidence type="ECO:0000256" key="3">
    <source>
        <dbReference type="ARBA" id="ARBA00022833"/>
    </source>
</evidence>
<evidence type="ECO:0008006" key="9">
    <source>
        <dbReference type="Google" id="ProtNLM"/>
    </source>
</evidence>
<dbReference type="InterPro" id="IPR001841">
    <property type="entry name" value="Znf_RING"/>
</dbReference>
<accession>A0A0G4F6F4</accession>
<sequence>MLHFVGDALSLLTWECPREVELRGYQVVQLQRKGDEQKDSECCEVIFLRSQAVSRKLKVQLQWDVAEAETGPPVLVAVNAGECAFEVNGVKVLPSGRRTLTPGDCLCLGQRVLYRVQGTSRRREEYLSISREGKRERDGTGGGAAAAVTGAAYPGGRKICAGVQKILACVRGEGRGRGGSSRPPVPVGGLRGCREEADGGGDTDRDRDGAREKNRGQEVLDDVGRDQQPEEAMMQTAPSSESLRLSLSAQNRAQSWIDNTDGVPAAKKLSRQNREERENEGEGREMIDHFSSKFQQTDATLSTSPDALPQTDPECSFKDKNEKTKNNKLNSTKSPQQPSGDGLGIHPSSSSFPSSFSFSSFGGAGGPFSRLEEVKKRGAVGVRRTGREEEQTATVPPQRDRKTPSGPVNRGDGQTGERGGGTRRREERVRNRKQETAESDQPDNSYSGALKVPPASCPLSASAGRVAVEAGKKEQGEDEGERGVPLPPPSSSVSNCAVSSLLSRLRLHARQQSAAVASLLHGGGVRREGRGDQGIEGRVGQSQSQHRQGQRQPLWGSSGGSLSEFVREKAKAAQLRRLRQETSRKKLEDGHPEERDKLNGQTGSWTGLSKDARMETRGEVESEETRQPDEQERRQGRAWGYSLFSSEGGECAPSPSAPPSAAYVSRMSLSDAEKEIESEDTSSSSSCCAICFAGVREMKAEARPENCRHNFCLDCLKGWAQHCNLCPLCRKEFFAILWQHTERESEHKGGDTGDSDGGQQIFKKGGGPKFAFSSLSSASSSSVDRGGERRGALYGNQWRRLAVEEKRLQHGGDLPDALDAVRCLVCGSNDREEVLLICDRDAFGCLGACHMDCLSPPLPEVPEGEWLCPRCVEAGHTATVSSSSSALSEEPFFPLSSARRRRPVGGSDSDSECERGGEVGDPVGPDSSREESLLREFVAGDGDESSLSDHTERSESDEGQVLDGTRKRKEMQKAGRETKRKRKVDRRTEDYKNLGALHAEKEKVPKRWRRLRPLECSSSSSDSDGL</sequence>
<feature type="compositionally biased region" description="Basic and acidic residues" evidence="5">
    <location>
        <begin position="947"/>
        <end position="956"/>
    </location>
</feature>
<dbReference type="InterPro" id="IPR047157">
    <property type="entry name" value="PHRF1/Atg35"/>
</dbReference>
<dbReference type="InterPro" id="IPR013083">
    <property type="entry name" value="Znf_RING/FYVE/PHD"/>
</dbReference>
<dbReference type="PANTHER" id="PTHR12618:SF20">
    <property type="entry name" value="PHD AND RING FINGER DOMAIN-CONTAINING PROTEIN 1"/>
    <property type="match status" value="1"/>
</dbReference>
<dbReference type="InterPro" id="IPR001965">
    <property type="entry name" value="Znf_PHD"/>
</dbReference>
<feature type="compositionally biased region" description="Polar residues" evidence="5">
    <location>
        <begin position="236"/>
        <end position="258"/>
    </location>
</feature>
<dbReference type="PROSITE" id="PS50089">
    <property type="entry name" value="ZF_RING_2"/>
    <property type="match status" value="1"/>
</dbReference>
<feature type="compositionally biased region" description="Basic and acidic residues" evidence="5">
    <location>
        <begin position="272"/>
        <end position="291"/>
    </location>
</feature>
<feature type="compositionally biased region" description="Polar residues" evidence="5">
    <location>
        <begin position="292"/>
        <end position="305"/>
    </location>
</feature>
<dbReference type="SUPFAM" id="SSF57850">
    <property type="entry name" value="RING/U-box"/>
    <property type="match status" value="1"/>
</dbReference>
<feature type="domain" description="PHD-type" evidence="6">
    <location>
        <begin position="820"/>
        <end position="874"/>
    </location>
</feature>
<dbReference type="InterPro" id="IPR017907">
    <property type="entry name" value="Znf_RING_CS"/>
</dbReference>
<dbReference type="VEuPathDB" id="CryptoDB:Cvel_15307"/>
<feature type="compositionally biased region" description="Low complexity" evidence="5">
    <location>
        <begin position="347"/>
        <end position="361"/>
    </location>
</feature>
<feature type="compositionally biased region" description="Basic and acidic residues" evidence="5">
    <location>
        <begin position="578"/>
        <end position="598"/>
    </location>
</feature>
<dbReference type="Pfam" id="PF00628">
    <property type="entry name" value="PHD"/>
    <property type="match status" value="1"/>
</dbReference>
<dbReference type="InterPro" id="IPR019787">
    <property type="entry name" value="Znf_PHD-finger"/>
</dbReference>
<evidence type="ECO:0000313" key="8">
    <source>
        <dbReference type="EMBL" id="CEM07701.1"/>
    </source>
</evidence>
<keyword evidence="1" id="KW-0479">Metal-binding</keyword>
<evidence type="ECO:0000259" key="6">
    <source>
        <dbReference type="PROSITE" id="PS50016"/>
    </source>
</evidence>
<dbReference type="PROSITE" id="PS50016">
    <property type="entry name" value="ZF_PHD_2"/>
    <property type="match status" value="1"/>
</dbReference>
<feature type="compositionally biased region" description="Basic and acidic residues" evidence="5">
    <location>
        <begin position="525"/>
        <end position="535"/>
    </location>
</feature>
<dbReference type="SUPFAM" id="SSF57903">
    <property type="entry name" value="FYVE/PHD zinc finger"/>
    <property type="match status" value="1"/>
</dbReference>
<name>A0A0G4F6F4_9ALVE</name>
<feature type="region of interest" description="Disordered" evidence="5">
    <location>
        <begin position="173"/>
        <end position="495"/>
    </location>
</feature>
<dbReference type="Gene3D" id="3.30.40.10">
    <property type="entry name" value="Zinc/RING finger domain, C3HC4 (zinc finger)"/>
    <property type="match status" value="2"/>
</dbReference>
<feature type="compositionally biased region" description="Basic and acidic residues" evidence="5">
    <location>
        <begin position="423"/>
        <end position="436"/>
    </location>
</feature>